<gene>
    <name evidence="8 10" type="primary">argB</name>
    <name evidence="10" type="ordered locus">MCP_1903</name>
</gene>
<evidence type="ECO:0000256" key="7">
    <source>
        <dbReference type="ARBA" id="ARBA00022840"/>
    </source>
</evidence>
<dbReference type="FunFam" id="3.40.1160.10:FF:000004">
    <property type="entry name" value="Acetylglutamate kinase"/>
    <property type="match status" value="1"/>
</dbReference>
<evidence type="ECO:0000256" key="2">
    <source>
        <dbReference type="ARBA" id="ARBA00022571"/>
    </source>
</evidence>
<evidence type="ECO:0000256" key="8">
    <source>
        <dbReference type="HAMAP-Rule" id="MF_00082"/>
    </source>
</evidence>
<name>D1YZV3_METPS</name>
<proteinExistence type="inferred from homology"/>
<keyword evidence="11" id="KW-1185">Reference proteome</keyword>
<feature type="domain" description="Aspartate/glutamate/uridylate kinase" evidence="9">
    <location>
        <begin position="21"/>
        <end position="268"/>
    </location>
</feature>
<dbReference type="InterPro" id="IPR001048">
    <property type="entry name" value="Asp/Glu/Uridylate_kinase"/>
</dbReference>
<dbReference type="Proteomes" id="UP000001882">
    <property type="component" value="Chromosome"/>
</dbReference>
<evidence type="ECO:0000313" key="11">
    <source>
        <dbReference type="Proteomes" id="UP000001882"/>
    </source>
</evidence>
<feature type="site" description="Transition state stabilizer" evidence="8">
    <location>
        <position position="25"/>
    </location>
</feature>
<dbReference type="GeneID" id="8681781"/>
<dbReference type="eggNOG" id="arCOG00862">
    <property type="taxonomic scope" value="Archaea"/>
</dbReference>
<evidence type="ECO:0000256" key="5">
    <source>
        <dbReference type="ARBA" id="ARBA00022741"/>
    </source>
</evidence>
<keyword evidence="7 8" id="KW-0067">ATP-binding</keyword>
<dbReference type="InterPro" id="IPR037528">
    <property type="entry name" value="ArgB"/>
</dbReference>
<reference evidence="10 11" key="1">
    <citation type="journal article" date="2007" name="Appl. Environ. Microbiol.">
        <title>Isolation of key methanogens for global methane emission from rice paddy fields: a novel isolate affiliated with the clone cluster rice cluster I.</title>
        <authorList>
            <person name="Sakai S."/>
            <person name="Imachi H."/>
            <person name="Sekiguchi Y."/>
            <person name="Ohashi A."/>
            <person name="Harada H."/>
            <person name="Kamagata Y."/>
        </authorList>
    </citation>
    <scope>NUCLEOTIDE SEQUENCE [LARGE SCALE GENOMIC DNA]</scope>
    <source>
        <strain evidence="11">DSM 17711 / JCM 13418 / NBRC 101707 / SANAE</strain>
    </source>
</reference>
<dbReference type="PANTHER" id="PTHR23342">
    <property type="entry name" value="N-ACETYLGLUTAMATE SYNTHASE"/>
    <property type="match status" value="1"/>
</dbReference>
<dbReference type="GO" id="GO:0005524">
    <property type="term" value="F:ATP binding"/>
    <property type="evidence" value="ECO:0007669"/>
    <property type="project" value="UniProtKB-UniRule"/>
</dbReference>
<dbReference type="GO" id="GO:0005737">
    <property type="term" value="C:cytoplasm"/>
    <property type="evidence" value="ECO:0007669"/>
    <property type="project" value="UniProtKB-SubCell"/>
</dbReference>
<keyword evidence="2 8" id="KW-0055">Arginine biosynthesis</keyword>
<dbReference type="GO" id="GO:0003991">
    <property type="term" value="F:acetylglutamate kinase activity"/>
    <property type="evidence" value="ECO:0007669"/>
    <property type="project" value="UniProtKB-UniRule"/>
</dbReference>
<dbReference type="Pfam" id="PF00696">
    <property type="entry name" value="AA_kinase"/>
    <property type="match status" value="1"/>
</dbReference>
<comment type="pathway">
    <text evidence="1 8">Amino-acid biosynthesis; L-arginine biosynthesis; N(2)-acetyl-L-ornithine from L-glutamate: step 2/4.</text>
</comment>
<dbReference type="PIRSF" id="PIRSF000728">
    <property type="entry name" value="NAGK"/>
    <property type="match status" value="1"/>
</dbReference>
<keyword evidence="6 8" id="KW-0418">Kinase</keyword>
<dbReference type="RefSeq" id="WP_012900652.1">
    <property type="nucleotide sequence ID" value="NC_013665.1"/>
</dbReference>
<evidence type="ECO:0000256" key="3">
    <source>
        <dbReference type="ARBA" id="ARBA00022605"/>
    </source>
</evidence>
<keyword evidence="3 8" id="KW-0028">Amino-acid biosynthesis</keyword>
<keyword evidence="5 8" id="KW-0547">Nucleotide-binding</keyword>
<dbReference type="CDD" id="cd04250">
    <property type="entry name" value="AAK_NAGK-C"/>
    <property type="match status" value="1"/>
</dbReference>
<dbReference type="SUPFAM" id="SSF53633">
    <property type="entry name" value="Carbamate kinase-like"/>
    <property type="match status" value="1"/>
</dbReference>
<dbReference type="InterPro" id="IPR001057">
    <property type="entry name" value="Glu/AcGlu_kinase"/>
</dbReference>
<dbReference type="Gene3D" id="3.40.1160.10">
    <property type="entry name" value="Acetylglutamate kinase-like"/>
    <property type="match status" value="1"/>
</dbReference>
<feature type="binding site" evidence="8">
    <location>
        <position position="186"/>
    </location>
    <ligand>
        <name>substrate</name>
    </ligand>
</feature>
<reference evidence="11" key="3">
    <citation type="journal article" date="2011" name="PLoS ONE">
        <title>Genome sequence of a mesophilic hydrogenotrophic methanogen Methanocella paludicola, the first cultivated representative of the order Methanocellales.</title>
        <authorList>
            <person name="Sakai S."/>
            <person name="Takaki Y."/>
            <person name="Shimamura S."/>
            <person name="Sekine M."/>
            <person name="Tajima T."/>
            <person name="Kosugi H."/>
            <person name="Ichikawa N."/>
            <person name="Tasumi E."/>
            <person name="Hiraki A.T."/>
            <person name="Shimizu A."/>
            <person name="Kato Y."/>
            <person name="Nishiko R."/>
            <person name="Mori K."/>
            <person name="Fujita N."/>
            <person name="Imachi H."/>
            <person name="Takai K."/>
        </authorList>
    </citation>
    <scope>NUCLEOTIDE SEQUENCE [LARGE SCALE GENOMIC DNA]</scope>
    <source>
        <strain evidence="11">DSM 17711 / JCM 13418 / NBRC 101707 / SANAE</strain>
    </source>
</reference>
<dbReference type="OrthoDB" id="6816at2157"/>
<dbReference type="PANTHER" id="PTHR23342:SF0">
    <property type="entry name" value="N-ACETYLGLUTAMATE SYNTHASE, MITOCHONDRIAL"/>
    <property type="match status" value="1"/>
</dbReference>
<dbReference type="AlphaFoldDB" id="D1YZV3"/>
<keyword evidence="4 8" id="KW-0808">Transferase</keyword>
<organism evidence="10 11">
    <name type="scientific">Methanocella paludicola (strain DSM 17711 / JCM 13418 / NBRC 101707 / SANAE)</name>
    <dbReference type="NCBI Taxonomy" id="304371"/>
    <lineage>
        <taxon>Archaea</taxon>
        <taxon>Methanobacteriati</taxon>
        <taxon>Methanobacteriota</taxon>
        <taxon>Stenosarchaea group</taxon>
        <taxon>Methanomicrobia</taxon>
        <taxon>Methanocellales</taxon>
        <taxon>Methanocellaceae</taxon>
        <taxon>Methanocella</taxon>
    </lineage>
</organism>
<comment type="function">
    <text evidence="8">Catalyzes the ATP-dependent phosphorylation of N-acetyl-L-glutamate.</text>
</comment>
<dbReference type="UniPathway" id="UPA00068">
    <property type="reaction ID" value="UER00107"/>
</dbReference>
<feature type="binding site" evidence="8">
    <location>
        <begin position="60"/>
        <end position="61"/>
    </location>
    <ligand>
        <name>substrate</name>
    </ligand>
</feature>
<feature type="site" description="Transition state stabilizer" evidence="8">
    <location>
        <position position="249"/>
    </location>
</feature>
<dbReference type="EC" id="2.7.2.8" evidence="8"/>
<sequence>MDVSESFGEMLPWLKKYQEAVIVIKVGGHAMVDPAARSSMIKDIVTLKYLGARPVIVHGGGPEIDAMMKRMGKTPKFVSGLRVTDEETLEIVRMVLVGNVSADICSLISKHGGNGVGMVGSDGDLIVARRKAPEKAVIDGKETEVDFGWVGETVRINPKILNILMENEYIPVISPIGYDAEGNCLNLNADTAAGDIAAAINARSLVSLTDVDGVMMDPSKKETLLSQLNIAQCYDLIEKGVISKGMIPKILSSISVVKSGIQSVHIINGNIPHALLQELLTDKGIGTCITKE</sequence>
<dbReference type="PRINTS" id="PR00474">
    <property type="entry name" value="GLU5KINASE"/>
</dbReference>
<dbReference type="InterPro" id="IPR004662">
    <property type="entry name" value="AcgluKinase_fam"/>
</dbReference>
<dbReference type="InterPro" id="IPR041727">
    <property type="entry name" value="NAGK-C"/>
</dbReference>
<dbReference type="STRING" id="304371.MCP_1903"/>
<evidence type="ECO:0000256" key="6">
    <source>
        <dbReference type="ARBA" id="ARBA00022777"/>
    </source>
</evidence>
<dbReference type="PATRIC" id="fig|304371.9.peg.1945"/>
<dbReference type="EMBL" id="AP011532">
    <property type="protein sequence ID" value="BAI61975.1"/>
    <property type="molecule type" value="Genomic_DNA"/>
</dbReference>
<evidence type="ECO:0000256" key="1">
    <source>
        <dbReference type="ARBA" id="ARBA00004828"/>
    </source>
</evidence>
<dbReference type="KEGG" id="mpd:MCP_1903"/>
<dbReference type="NCBIfam" id="TIGR00761">
    <property type="entry name" value="argB"/>
    <property type="match status" value="1"/>
</dbReference>
<comment type="similarity">
    <text evidence="8">Belongs to the acetylglutamate kinase family. ArgB subfamily.</text>
</comment>
<dbReference type="GO" id="GO:0042450">
    <property type="term" value="P:L-arginine biosynthetic process via ornithine"/>
    <property type="evidence" value="ECO:0007669"/>
    <property type="project" value="UniProtKB-UniRule"/>
</dbReference>
<reference evidence="10 11" key="2">
    <citation type="journal article" date="2008" name="Int. J. Syst. Evol. Microbiol.">
        <title>Methanocella paludicola gen. nov., sp. nov., a methane-producing archaeon, the first isolate of the lineage 'Rice Cluster I', and proposal of the new archaeal order Methanocellales ord. nov.</title>
        <authorList>
            <person name="Sakai S."/>
            <person name="Imachi H."/>
            <person name="Hanada S."/>
            <person name="Ohashi A."/>
            <person name="Harada H."/>
            <person name="Kamagata Y."/>
        </authorList>
    </citation>
    <scope>NUCLEOTIDE SEQUENCE [LARGE SCALE GENOMIC DNA]</scope>
    <source>
        <strain evidence="11">DSM 17711 / JCM 13418 / NBRC 101707 / SANAE</strain>
    </source>
</reference>
<dbReference type="InterPro" id="IPR036393">
    <property type="entry name" value="AceGlu_kinase-like_sf"/>
</dbReference>
<comment type="subcellular location">
    <subcellularLocation>
        <location evidence="8">Cytoplasm</location>
    </subcellularLocation>
</comment>
<evidence type="ECO:0000313" key="10">
    <source>
        <dbReference type="EMBL" id="BAI61975.1"/>
    </source>
</evidence>
<evidence type="ECO:0000256" key="4">
    <source>
        <dbReference type="ARBA" id="ARBA00022679"/>
    </source>
</evidence>
<keyword evidence="8" id="KW-0963">Cytoplasm</keyword>
<comment type="catalytic activity">
    <reaction evidence="8">
        <text>N-acetyl-L-glutamate + ATP = N-acetyl-L-glutamyl 5-phosphate + ADP</text>
        <dbReference type="Rhea" id="RHEA:14629"/>
        <dbReference type="ChEBI" id="CHEBI:30616"/>
        <dbReference type="ChEBI" id="CHEBI:44337"/>
        <dbReference type="ChEBI" id="CHEBI:57936"/>
        <dbReference type="ChEBI" id="CHEBI:456216"/>
        <dbReference type="EC" id="2.7.2.8"/>
    </reaction>
</comment>
<dbReference type="HAMAP" id="MF_00082">
    <property type="entry name" value="ArgB"/>
    <property type="match status" value="1"/>
</dbReference>
<protein>
    <recommendedName>
        <fullName evidence="8">Acetylglutamate kinase</fullName>
        <ecNumber evidence="8">2.7.2.8</ecNumber>
    </recommendedName>
    <alternativeName>
        <fullName evidence="8">N-acetyl-L-glutamate 5-phosphotransferase</fullName>
    </alternativeName>
    <alternativeName>
        <fullName evidence="8">NAG kinase</fullName>
        <shortName evidence="8">NAGK</shortName>
    </alternativeName>
</protein>
<feature type="binding site" evidence="8">
    <location>
        <position position="82"/>
    </location>
    <ligand>
        <name>substrate</name>
    </ligand>
</feature>
<accession>D1YZV3</accession>
<evidence type="ECO:0000259" key="9">
    <source>
        <dbReference type="Pfam" id="PF00696"/>
    </source>
</evidence>
<dbReference type="InParanoid" id="D1YZV3"/>
<dbReference type="FunCoup" id="D1YZV3">
    <property type="interactions" value="122"/>
</dbReference>